<dbReference type="InterPro" id="IPR015421">
    <property type="entry name" value="PyrdxlP-dep_Trfase_major"/>
</dbReference>
<dbReference type="InterPro" id="IPR015422">
    <property type="entry name" value="PyrdxlP-dep_Trfase_small"/>
</dbReference>
<dbReference type="InterPro" id="IPR015424">
    <property type="entry name" value="PyrdxlP-dep_Trfase"/>
</dbReference>
<dbReference type="Pfam" id="PF00155">
    <property type="entry name" value="Aminotran_1_2"/>
    <property type="match status" value="1"/>
</dbReference>
<organism evidence="4 5">
    <name type="scientific">Sphingobium quisquiliarum P25</name>
    <dbReference type="NCBI Taxonomy" id="1329909"/>
    <lineage>
        <taxon>Bacteria</taxon>
        <taxon>Pseudomonadati</taxon>
        <taxon>Pseudomonadota</taxon>
        <taxon>Alphaproteobacteria</taxon>
        <taxon>Sphingomonadales</taxon>
        <taxon>Sphingomonadaceae</taxon>
        <taxon>Sphingobium</taxon>
    </lineage>
</organism>
<proteinExistence type="predicted"/>
<reference evidence="4 5" key="1">
    <citation type="journal article" date="2013" name="Genome Announc.">
        <title>Draft Genome Sequence of Sphingobium quisquiliarum Strain P25T, a Novel Hexachlorocyclohexane (HCH)-Degrading Bacterium Isolated from an HCH Dumpsite.</title>
        <authorList>
            <person name="Kumar Singh A."/>
            <person name="Sangwan N."/>
            <person name="Sharma A."/>
            <person name="Gupta V."/>
            <person name="Khurana J.P."/>
            <person name="Lal R."/>
        </authorList>
    </citation>
    <scope>NUCLEOTIDE SEQUENCE [LARGE SCALE GENOMIC DNA]</scope>
    <source>
        <strain evidence="4 5">P25</strain>
    </source>
</reference>
<dbReference type="PANTHER" id="PTHR42885">
    <property type="entry name" value="HISTIDINOL-PHOSPHATE AMINOTRANSFERASE-RELATED"/>
    <property type="match status" value="1"/>
</dbReference>
<keyword evidence="2" id="KW-0663">Pyridoxal phosphate</keyword>
<keyword evidence="5" id="KW-1185">Reference proteome</keyword>
<dbReference type="InterPro" id="IPR004839">
    <property type="entry name" value="Aminotransferase_I/II_large"/>
</dbReference>
<dbReference type="RefSeq" id="WP_021238308.1">
    <property type="nucleotide sequence ID" value="NZ_ATHO01000087.1"/>
</dbReference>
<dbReference type="Gene3D" id="3.90.1150.10">
    <property type="entry name" value="Aspartate Aminotransferase, domain 1"/>
    <property type="match status" value="1"/>
</dbReference>
<dbReference type="SUPFAM" id="SSF53383">
    <property type="entry name" value="PLP-dependent transferases"/>
    <property type="match status" value="1"/>
</dbReference>
<dbReference type="AlphaFoldDB" id="T0IBL0"/>
<dbReference type="CDD" id="cd00609">
    <property type="entry name" value="AAT_like"/>
    <property type="match status" value="1"/>
</dbReference>
<dbReference type="Proteomes" id="UP000015525">
    <property type="component" value="Unassembled WGS sequence"/>
</dbReference>
<dbReference type="Gene3D" id="3.40.640.10">
    <property type="entry name" value="Type I PLP-dependent aspartate aminotransferase-like (Major domain)"/>
    <property type="match status" value="1"/>
</dbReference>
<protein>
    <recommendedName>
        <fullName evidence="3">Aminotransferase class I/classII large domain-containing protein</fullName>
    </recommendedName>
</protein>
<evidence type="ECO:0000259" key="3">
    <source>
        <dbReference type="Pfam" id="PF00155"/>
    </source>
</evidence>
<comment type="caution">
    <text evidence="4">The sequence shown here is derived from an EMBL/GenBank/DDBJ whole genome shotgun (WGS) entry which is preliminary data.</text>
</comment>
<evidence type="ECO:0000313" key="4">
    <source>
        <dbReference type="EMBL" id="EQB07009.1"/>
    </source>
</evidence>
<dbReference type="PATRIC" id="fig|1329909.3.peg.1972"/>
<dbReference type="PANTHER" id="PTHR42885:SF1">
    <property type="entry name" value="THREONINE-PHOSPHATE DECARBOXYLASE"/>
    <property type="match status" value="1"/>
</dbReference>
<dbReference type="EMBL" id="ATHO01000087">
    <property type="protein sequence ID" value="EQB07009.1"/>
    <property type="molecule type" value="Genomic_DNA"/>
</dbReference>
<evidence type="ECO:0000313" key="5">
    <source>
        <dbReference type="Proteomes" id="UP000015525"/>
    </source>
</evidence>
<evidence type="ECO:0000256" key="2">
    <source>
        <dbReference type="ARBA" id="ARBA00022898"/>
    </source>
</evidence>
<evidence type="ECO:0000256" key="1">
    <source>
        <dbReference type="ARBA" id="ARBA00001933"/>
    </source>
</evidence>
<comment type="cofactor">
    <cofactor evidence="1">
        <name>pyridoxal 5'-phosphate</name>
        <dbReference type="ChEBI" id="CHEBI:597326"/>
    </cofactor>
</comment>
<gene>
    <name evidence="4" type="ORF">L288_10240</name>
</gene>
<name>T0IBL0_9SPHN</name>
<accession>T0IBL0</accession>
<sequence length="323" mass="35099">MSDAFHWHGGRLDAARAHYGGGAEAWMDLSTGINPVPWPGASTIKVDWRSLPDPSALAELEDAAAAHFGLASAHVCAVPGSETGLRMMGQLLDGPACYLTPGYRTHGAAFAQAAPVTDPGQAPAGAIMLLANPNNPDGRIHMREQLRVWEDRAQWLIVDEAFADCMPHISVASQIGDGRKLIVLRSFGKFFGLAGVRLGFILGPAHIIAACRRMLGDWPVSAAAIAFGSAAYRDRTWIDAAIDALGERARQMDRLLARHGLEAKGHCPLFRLIEHDDAPQVFDRLARRSILTRPFEYRPDWLRFGLPADDAAMERLDRALADG</sequence>
<dbReference type="GO" id="GO:0030170">
    <property type="term" value="F:pyridoxal phosphate binding"/>
    <property type="evidence" value="ECO:0007669"/>
    <property type="project" value="InterPro"/>
</dbReference>
<feature type="domain" description="Aminotransferase class I/classII large" evidence="3">
    <location>
        <begin position="126"/>
        <end position="316"/>
    </location>
</feature>